<reference evidence="4" key="1">
    <citation type="submission" date="2016-11" db="UniProtKB">
        <authorList>
            <consortium name="WormBaseParasite"/>
        </authorList>
    </citation>
    <scope>IDENTIFICATION</scope>
    <source>
        <strain evidence="4">pt0022</strain>
    </source>
</reference>
<dbReference type="STRING" id="6293.A0A1I8EX65"/>
<dbReference type="SUPFAM" id="SSF81296">
    <property type="entry name" value="E set domains"/>
    <property type="match status" value="10"/>
</dbReference>
<feature type="repeat" description="Filamin" evidence="3">
    <location>
        <begin position="338"/>
        <end position="432"/>
    </location>
</feature>
<feature type="repeat" description="Filamin" evidence="3">
    <location>
        <begin position="1185"/>
        <end position="1227"/>
    </location>
</feature>
<comment type="similarity">
    <text evidence="1">Belongs to the filamin family.</text>
</comment>
<dbReference type="PANTHER" id="PTHR38537:SF16">
    <property type="entry name" value="CALPONIN-HOMOLOGY (CH) DOMAIN-CONTAINING PROTEIN"/>
    <property type="match status" value="1"/>
</dbReference>
<dbReference type="Gene3D" id="2.60.40.10">
    <property type="entry name" value="Immunoglobulins"/>
    <property type="match status" value="12"/>
</dbReference>
<accession>A0A1I8EX65</accession>
<dbReference type="InterPro" id="IPR044801">
    <property type="entry name" value="Filamin"/>
</dbReference>
<dbReference type="Pfam" id="PF00630">
    <property type="entry name" value="Filamin"/>
    <property type="match status" value="10"/>
</dbReference>
<dbReference type="InterPro" id="IPR014756">
    <property type="entry name" value="Ig_E-set"/>
</dbReference>
<dbReference type="InterPro" id="IPR013783">
    <property type="entry name" value="Ig-like_fold"/>
</dbReference>
<feature type="repeat" description="Filamin" evidence="3">
    <location>
        <begin position="1128"/>
        <end position="1184"/>
    </location>
</feature>
<dbReference type="PANTHER" id="PTHR38537">
    <property type="entry name" value="JITTERBUG, ISOFORM N"/>
    <property type="match status" value="1"/>
</dbReference>
<dbReference type="InterPro" id="IPR017868">
    <property type="entry name" value="Filamin/ABP280_repeat-like"/>
</dbReference>
<feature type="repeat" description="Filamin" evidence="3">
    <location>
        <begin position="40"/>
        <end position="110"/>
    </location>
</feature>
<evidence type="ECO:0008006" key="5">
    <source>
        <dbReference type="Google" id="ProtNLM"/>
    </source>
</evidence>
<sequence>MQIFVVPNFQIDVNCDDKPITGSPFTSKVFDAKCAKLSCIEEAVVGRPCTFMIDAAGAGAGNMEIIVSVENRNVPNFVQAEGQAKFKVSFTPQEAKDHLISVRFNGDPIPAIIPKDVMAYQTEVMLLLIIELILAGVRSISSPMVCPVREKSSQLAAAMSSSMNAVGLEQEMRLVGDLTVGQVGQMKGFSIDTGGRETDCNVSITDSHGRELDVEMEKVYNGYHVQFRPLTSGEHEIEIVMNGQQLGIGPFVMKVSEPPKIARIPSTIFAGKEIMDTGDVVQRNVKVEVKNAKNELVPTKTEVGNDGIVRAVCTFHDIGRYSMDVFVNEMLYGERQYVRVIQSGRGAVLVDDIEQALVGWSCKLILRAEPDAGKHLSIVVIDSERNPIPVSLTKLPDGIFEVEFTPRTEGVHSISVLVGDEHIRGSPFKITVLDLSAVRVIGLKNDHVGIEQRFNVDWSNSGGATAAVRVTCGGKEVPCTMKRIKRGLHVCSFIPRQVGLHLVDVMIDEMLLPECPYECIVSDAGSVRICGDALTRAQRDKTARFEVSLNDAERGELDVVVSDSRGRPLPVRCYKQHDDSYWVEFTPENIGIHQIEITFADAPVVGSPFKCMVVDPRKVFMKGINEPFIIKQPALITVNRQLAGGGDLTVELIDPSNEPVRLGMQTTVDGDDVFEFTPTKIGQYKLSTKLAGFLVNGTPHTLTVEEYGKPILRGSAMKRPVEVDRPTSIIFDAKNVKGNLKIDVRGPKKAKIRHTANKNPDGTMEISFTPTEVGRYLVNIEHNNRTISGSGIDLGSPFETEVVDPRKVVVNDHLADEDGIYRFAVQQKNVIDVDATAAGSGKLRAEVRDWDGKSVSGCDVESLGYGKYRVTYYPHQPGKYGIYLYWSDIAVQKPLHIVAEGEQPSTSRAMPLTNTMATSHTIRSRPEDRSTYEGNGMDYLRVILRGEGLTRAANNEQAEFIIDGSDVSRAVCYEDLNPKFSMIINDCDISNGQVSSSLFGQKADIPVRLTDLGNNVYKAIYTPLIPGVYELQVLWDGHHVRGSPSRVQVHLHSSAAEAIIIDANTLKMGIVNEDVKTIIDTRKAGPETILERETLIFPQKLLLYSIALYAALMHYLDAYCGIIFPLRQLSAQCMGPTKLAYCELYDLQDGTYTLSVRPSEIGKHTLVVKYSDEQVPGSPFILNVSYPPDASKVRVYGPGIEHGILSTFKSNFIVETKGAGVGQLTVR</sequence>
<feature type="repeat" description="Filamin" evidence="3">
    <location>
        <begin position="442"/>
        <end position="521"/>
    </location>
</feature>
<feature type="repeat" description="Filamin" evidence="3">
    <location>
        <begin position="934"/>
        <end position="1049"/>
    </location>
</feature>
<evidence type="ECO:0000313" key="4">
    <source>
        <dbReference type="WBParaSite" id="maker-PairedContig_5689-snap-gene-0.2-mRNA-1"/>
    </source>
</evidence>
<dbReference type="SMART" id="SM00557">
    <property type="entry name" value="IG_FLMN"/>
    <property type="match status" value="10"/>
</dbReference>
<dbReference type="PROSITE" id="PS50194">
    <property type="entry name" value="FILAMIN_REPEAT"/>
    <property type="match status" value="11"/>
</dbReference>
<protein>
    <recommendedName>
        <fullName evidence="5">Filamin/ABP280 repeat family protein</fullName>
    </recommendedName>
</protein>
<keyword evidence="2" id="KW-0677">Repeat</keyword>
<dbReference type="WBParaSite" id="maker-PairedContig_5689-snap-gene-0.2-mRNA-1">
    <property type="protein sequence ID" value="maker-PairedContig_5689-snap-gene-0.2-mRNA-1"/>
    <property type="gene ID" value="maker-PairedContig_5689-snap-gene-0.2"/>
</dbReference>
<feature type="repeat" description="Filamin" evidence="3">
    <location>
        <begin position="611"/>
        <end position="704"/>
    </location>
</feature>
<proteinExistence type="inferred from homology"/>
<evidence type="ECO:0000256" key="3">
    <source>
        <dbReference type="PROSITE-ProRule" id="PRU00087"/>
    </source>
</evidence>
<dbReference type="GO" id="GO:0051015">
    <property type="term" value="F:actin filament binding"/>
    <property type="evidence" value="ECO:0007669"/>
    <property type="project" value="InterPro"/>
</dbReference>
<feature type="repeat" description="Filamin" evidence="3">
    <location>
        <begin position="153"/>
        <end position="255"/>
    </location>
</feature>
<dbReference type="GO" id="GO:0030036">
    <property type="term" value="P:actin cytoskeleton organization"/>
    <property type="evidence" value="ECO:0007669"/>
    <property type="project" value="InterPro"/>
</dbReference>
<evidence type="ECO:0000256" key="1">
    <source>
        <dbReference type="ARBA" id="ARBA00009238"/>
    </source>
</evidence>
<feature type="repeat" description="Filamin" evidence="3">
    <location>
        <begin position="519"/>
        <end position="613"/>
    </location>
</feature>
<dbReference type="AlphaFoldDB" id="A0A1I8EX65"/>
<feature type="repeat" description="Filamin" evidence="3">
    <location>
        <begin position="800"/>
        <end position="899"/>
    </location>
</feature>
<organism evidence="4">
    <name type="scientific">Wuchereria bancrofti</name>
    <dbReference type="NCBI Taxonomy" id="6293"/>
    <lineage>
        <taxon>Eukaryota</taxon>
        <taxon>Metazoa</taxon>
        <taxon>Ecdysozoa</taxon>
        <taxon>Nematoda</taxon>
        <taxon>Chromadorea</taxon>
        <taxon>Rhabditida</taxon>
        <taxon>Spirurina</taxon>
        <taxon>Spiruromorpha</taxon>
        <taxon>Filarioidea</taxon>
        <taxon>Onchocercidae</taxon>
        <taxon>Wuchereria</taxon>
    </lineage>
</organism>
<evidence type="ECO:0000256" key="2">
    <source>
        <dbReference type="ARBA" id="ARBA00022737"/>
    </source>
</evidence>
<feature type="repeat" description="Filamin" evidence="3">
    <location>
        <begin position="702"/>
        <end position="802"/>
    </location>
</feature>
<name>A0A1I8EX65_WUCBA</name>
<dbReference type="InterPro" id="IPR001298">
    <property type="entry name" value="Filamin/ABP280_rpt"/>
</dbReference>